<dbReference type="CDD" id="cd02440">
    <property type="entry name" value="AdoMet_MTases"/>
    <property type="match status" value="1"/>
</dbReference>
<evidence type="ECO:0000313" key="1">
    <source>
        <dbReference type="EMBL" id="SVD11158.1"/>
    </source>
</evidence>
<dbReference type="InterPro" id="IPR029063">
    <property type="entry name" value="SAM-dependent_MTases_sf"/>
</dbReference>
<dbReference type="AlphaFoldDB" id="A0A382SPS1"/>
<dbReference type="Pfam" id="PF13578">
    <property type="entry name" value="Methyltransf_24"/>
    <property type="match status" value="1"/>
</dbReference>
<proteinExistence type="predicted"/>
<name>A0A382SPS1_9ZZZZ</name>
<evidence type="ECO:0008006" key="2">
    <source>
        <dbReference type="Google" id="ProtNLM"/>
    </source>
</evidence>
<accession>A0A382SPS1</accession>
<reference evidence="1" key="1">
    <citation type="submission" date="2018-05" db="EMBL/GenBank/DDBJ databases">
        <authorList>
            <person name="Lanie J.A."/>
            <person name="Ng W.-L."/>
            <person name="Kazmierczak K.M."/>
            <person name="Andrzejewski T.M."/>
            <person name="Davidsen T.M."/>
            <person name="Wayne K.J."/>
            <person name="Tettelin H."/>
            <person name="Glass J.I."/>
            <person name="Rusch D."/>
            <person name="Podicherti R."/>
            <person name="Tsui H.-C.T."/>
            <person name="Winkler M.E."/>
        </authorList>
    </citation>
    <scope>NUCLEOTIDE SEQUENCE</scope>
</reference>
<gene>
    <name evidence="1" type="ORF">METZ01_LOCUS364012</name>
</gene>
<organism evidence="1">
    <name type="scientific">marine metagenome</name>
    <dbReference type="NCBI Taxonomy" id="408172"/>
    <lineage>
        <taxon>unclassified sequences</taxon>
        <taxon>metagenomes</taxon>
        <taxon>ecological metagenomes</taxon>
    </lineage>
</organism>
<sequence>MKPPIAPRTDALSNSVWKWNLALPRAEFIDWYISTAIYEIFGEKDVLDIGCFTGANTFYLASIAKSKNRRVLAVDNWSQAYQAGITGERAKILFFAHINLVEGLSKHCELLVKRAIDITDEEVESVDYILHDVNTSNTNEVLLLLNKIKSKTIFIVDDWNKKGRDFDIDVFLKFPALREFNRTKNRFYGAVKFSDEEFTNLKNEVEKL</sequence>
<dbReference type="SUPFAM" id="SSF53335">
    <property type="entry name" value="S-adenosyl-L-methionine-dependent methyltransferases"/>
    <property type="match status" value="1"/>
</dbReference>
<protein>
    <recommendedName>
        <fullName evidence="2">Methyltransferase domain-containing protein</fullName>
    </recommendedName>
</protein>
<dbReference type="EMBL" id="UINC01130228">
    <property type="protein sequence ID" value="SVD11158.1"/>
    <property type="molecule type" value="Genomic_DNA"/>
</dbReference>
<dbReference type="Gene3D" id="3.40.50.150">
    <property type="entry name" value="Vaccinia Virus protein VP39"/>
    <property type="match status" value="1"/>
</dbReference>